<evidence type="ECO:0008006" key="4">
    <source>
        <dbReference type="Google" id="ProtNLM"/>
    </source>
</evidence>
<organism evidence="2 3">
    <name type="scientific">Dyella nitratireducens</name>
    <dbReference type="NCBI Taxonomy" id="1849580"/>
    <lineage>
        <taxon>Bacteria</taxon>
        <taxon>Pseudomonadati</taxon>
        <taxon>Pseudomonadota</taxon>
        <taxon>Gammaproteobacteria</taxon>
        <taxon>Lysobacterales</taxon>
        <taxon>Rhodanobacteraceae</taxon>
        <taxon>Dyella</taxon>
    </lineage>
</organism>
<protein>
    <recommendedName>
        <fullName evidence="4">Tat (Twin-arginine translocation) pathway signal sequence</fullName>
    </recommendedName>
</protein>
<evidence type="ECO:0000313" key="3">
    <source>
        <dbReference type="Proteomes" id="UP000620046"/>
    </source>
</evidence>
<dbReference type="Gene3D" id="4.10.490.10">
    <property type="entry name" value="High potential iron-sulphur protein"/>
    <property type="match status" value="1"/>
</dbReference>
<dbReference type="InterPro" id="IPR036369">
    <property type="entry name" value="HIPIP_sf"/>
</dbReference>
<evidence type="ECO:0000256" key="1">
    <source>
        <dbReference type="ARBA" id="ARBA00022729"/>
    </source>
</evidence>
<dbReference type="NCBIfam" id="TIGR01409">
    <property type="entry name" value="TAT_signal_seq"/>
    <property type="match status" value="1"/>
</dbReference>
<dbReference type="Proteomes" id="UP000620046">
    <property type="component" value="Unassembled WGS sequence"/>
</dbReference>
<sequence length="99" mass="10732">MKPRDIDSRRRFLKFAASIAAATVLAEGLPRVARADDLSKVSEADPVANARGCFEDVRDSSNAERNAGNACAGCQFYKKKPEKPDLECTFHSAVGDLCL</sequence>
<accession>A0ABQ1GV43</accession>
<evidence type="ECO:0000313" key="2">
    <source>
        <dbReference type="EMBL" id="GGA50577.1"/>
    </source>
</evidence>
<dbReference type="EMBL" id="BMJA01000006">
    <property type="protein sequence ID" value="GGA50577.1"/>
    <property type="molecule type" value="Genomic_DNA"/>
</dbReference>
<dbReference type="InterPro" id="IPR006311">
    <property type="entry name" value="TAT_signal"/>
</dbReference>
<keyword evidence="1" id="KW-0732">Signal</keyword>
<keyword evidence="3" id="KW-1185">Reference proteome</keyword>
<gene>
    <name evidence="2" type="ORF">GCM10010981_44930</name>
</gene>
<proteinExistence type="predicted"/>
<dbReference type="SUPFAM" id="SSF57652">
    <property type="entry name" value="HIPIP (high potential iron protein)"/>
    <property type="match status" value="1"/>
</dbReference>
<dbReference type="InterPro" id="IPR019546">
    <property type="entry name" value="TAT_signal_bac_arc"/>
</dbReference>
<comment type="caution">
    <text evidence="2">The sequence shown here is derived from an EMBL/GenBank/DDBJ whole genome shotgun (WGS) entry which is preliminary data.</text>
</comment>
<name>A0ABQ1GV43_9GAMM</name>
<dbReference type="PROSITE" id="PS51318">
    <property type="entry name" value="TAT"/>
    <property type="match status" value="1"/>
</dbReference>
<dbReference type="RefSeq" id="WP_188798020.1">
    <property type="nucleotide sequence ID" value="NZ_BMJA01000006.1"/>
</dbReference>
<reference evidence="3" key="1">
    <citation type="journal article" date="2019" name="Int. J. Syst. Evol. Microbiol.">
        <title>The Global Catalogue of Microorganisms (GCM) 10K type strain sequencing project: providing services to taxonomists for standard genome sequencing and annotation.</title>
        <authorList>
            <consortium name="The Broad Institute Genomics Platform"/>
            <consortium name="The Broad Institute Genome Sequencing Center for Infectious Disease"/>
            <person name="Wu L."/>
            <person name="Ma J."/>
        </authorList>
    </citation>
    <scope>NUCLEOTIDE SEQUENCE [LARGE SCALE GENOMIC DNA]</scope>
    <source>
        <strain evidence="3">CGMCC 1.15439</strain>
    </source>
</reference>